<comment type="caution">
    <text evidence="3">The sequence shown here is derived from an EMBL/GenBank/DDBJ whole genome shotgun (WGS) entry which is preliminary data.</text>
</comment>
<organism evidence="3 4">
    <name type="scientific">Hypocrea virens (strain Gv29-8 / FGSC 10586)</name>
    <name type="common">Gliocladium virens</name>
    <name type="synonym">Trichoderma virens</name>
    <dbReference type="NCBI Taxonomy" id="413071"/>
    <lineage>
        <taxon>Eukaryota</taxon>
        <taxon>Fungi</taxon>
        <taxon>Dikarya</taxon>
        <taxon>Ascomycota</taxon>
        <taxon>Pezizomycotina</taxon>
        <taxon>Sordariomycetes</taxon>
        <taxon>Hypocreomycetidae</taxon>
        <taxon>Hypocreales</taxon>
        <taxon>Hypocreaceae</taxon>
        <taxon>Trichoderma</taxon>
    </lineage>
</organism>
<proteinExistence type="predicted"/>
<dbReference type="OMA" id="NEVVCIG"/>
<reference evidence="3 4" key="1">
    <citation type="journal article" date="2011" name="Genome Biol.">
        <title>Comparative genome sequence analysis underscores mycoparasitism as the ancestral life style of Trichoderma.</title>
        <authorList>
            <person name="Kubicek C.P."/>
            <person name="Herrera-Estrella A."/>
            <person name="Seidl-Seiboth V."/>
            <person name="Martinez D.A."/>
            <person name="Druzhinina I.S."/>
            <person name="Thon M."/>
            <person name="Zeilinger S."/>
            <person name="Casas-Flores S."/>
            <person name="Horwitz B.A."/>
            <person name="Mukherjee P.K."/>
            <person name="Mukherjee M."/>
            <person name="Kredics L."/>
            <person name="Alcaraz L.D."/>
            <person name="Aerts A."/>
            <person name="Antal Z."/>
            <person name="Atanasova L."/>
            <person name="Cervantes-Badillo M.G."/>
            <person name="Challacombe J."/>
            <person name="Chertkov O."/>
            <person name="McCluskey K."/>
            <person name="Coulpier F."/>
            <person name="Deshpande N."/>
            <person name="von Doehren H."/>
            <person name="Ebbole D.J."/>
            <person name="Esquivel-Naranjo E.U."/>
            <person name="Fekete E."/>
            <person name="Flipphi M."/>
            <person name="Glaser F."/>
            <person name="Gomez-Rodriguez E.Y."/>
            <person name="Gruber S."/>
            <person name="Han C."/>
            <person name="Henrissat B."/>
            <person name="Hermosa R."/>
            <person name="Hernandez-Onate M."/>
            <person name="Karaffa L."/>
            <person name="Kosti I."/>
            <person name="Le Crom S."/>
            <person name="Lindquist E."/>
            <person name="Lucas S."/>
            <person name="Luebeck M."/>
            <person name="Luebeck P.S."/>
            <person name="Margeot A."/>
            <person name="Metz B."/>
            <person name="Misra M."/>
            <person name="Nevalainen H."/>
            <person name="Omann M."/>
            <person name="Packer N."/>
            <person name="Perrone G."/>
            <person name="Uresti-Rivera E.E."/>
            <person name="Salamov A."/>
            <person name="Schmoll M."/>
            <person name="Seiboth B."/>
            <person name="Shapiro H."/>
            <person name="Sukno S."/>
            <person name="Tamayo-Ramos J.A."/>
            <person name="Tisch D."/>
            <person name="Wiest A."/>
            <person name="Wilkinson H.H."/>
            <person name="Zhang M."/>
            <person name="Coutinho P.M."/>
            <person name="Kenerley C.M."/>
            <person name="Monte E."/>
            <person name="Baker S.E."/>
            <person name="Grigoriev I.V."/>
        </authorList>
    </citation>
    <scope>NUCLEOTIDE SEQUENCE [LARGE SCALE GENOMIC DNA]</scope>
    <source>
        <strain evidence="4">Gv29-8 / FGSC 10586</strain>
    </source>
</reference>
<feature type="signal peptide" evidence="2">
    <location>
        <begin position="1"/>
        <end position="20"/>
    </location>
</feature>
<dbReference type="EMBL" id="ABDF02000082">
    <property type="protein sequence ID" value="EHK19854.1"/>
    <property type="molecule type" value="Genomic_DNA"/>
</dbReference>
<gene>
    <name evidence="3" type="ORF">TRIVIDRAFT_155830</name>
</gene>
<evidence type="ECO:0000313" key="4">
    <source>
        <dbReference type="Proteomes" id="UP000007115"/>
    </source>
</evidence>
<dbReference type="HOGENOM" id="CLU_032571_1_1_1"/>
<dbReference type="PANTHER" id="PTHR36182:SF1">
    <property type="entry name" value="PROTEIN, PUTATIVE (AFU_ORTHOLOGUE AFUA_6G10930)-RELATED"/>
    <property type="match status" value="1"/>
</dbReference>
<dbReference type="OrthoDB" id="2342176at2759"/>
<dbReference type="VEuPathDB" id="FungiDB:TRIVIDRAFT_155830"/>
<keyword evidence="4" id="KW-1185">Reference proteome</keyword>
<feature type="compositionally biased region" description="Polar residues" evidence="1">
    <location>
        <begin position="290"/>
        <end position="313"/>
    </location>
</feature>
<accession>G9N0H2</accession>
<dbReference type="Gene3D" id="2.70.50.70">
    <property type="match status" value="1"/>
</dbReference>
<feature type="region of interest" description="Disordered" evidence="1">
    <location>
        <begin position="200"/>
        <end position="313"/>
    </location>
</feature>
<protein>
    <recommendedName>
        <fullName evidence="5">Lytic polysaccharide monooxygenase</fullName>
    </recommendedName>
</protein>
<dbReference type="GeneID" id="25788327"/>
<name>G9N0H2_HYPVG</name>
<evidence type="ECO:0000256" key="2">
    <source>
        <dbReference type="SAM" id="SignalP"/>
    </source>
</evidence>
<evidence type="ECO:0000256" key="1">
    <source>
        <dbReference type="SAM" id="MobiDB-lite"/>
    </source>
</evidence>
<evidence type="ECO:0000313" key="3">
    <source>
        <dbReference type="EMBL" id="EHK19854.1"/>
    </source>
</evidence>
<dbReference type="STRING" id="413071.G9N0H2"/>
<feature type="compositionally biased region" description="Polar residues" evidence="1">
    <location>
        <begin position="240"/>
        <end position="283"/>
    </location>
</feature>
<evidence type="ECO:0008006" key="5">
    <source>
        <dbReference type="Google" id="ProtNLM"/>
    </source>
</evidence>
<feature type="compositionally biased region" description="Basic and acidic residues" evidence="1">
    <location>
        <begin position="200"/>
        <end position="212"/>
    </location>
</feature>
<dbReference type="eggNOG" id="ENOG502RZYG">
    <property type="taxonomic scope" value="Eukaryota"/>
</dbReference>
<keyword evidence="2" id="KW-0732">Signal</keyword>
<dbReference type="RefSeq" id="XP_013954051.1">
    <property type="nucleotide sequence ID" value="XM_014098576.1"/>
</dbReference>
<sequence length="380" mass="39865">MTFINTTAAVILGLAAVTNCHMEMKSPPPFRSKFNPYAGSDIDFSMTSPLSVFGSDYPCKGYQNLLGGPEGKAVVTWASGSSYNFTITSSTANHGGGSCQASLSYDNGHSWKVIHSYIGGCPPPYDSSWSFTVPKNAPAGDAMFAWTWFNNIGNREMYMNCAAVTIVNGKKRSSFASFTTLPDAFVANIGNDICTYPGKDVEFPHPGMEVERNSQGTSPPGQGDCSGSHPAPPPVVDPAGSQTPTSQVVTPQLSATPSRGDNSITSIGQPSAVPTSQQQQQKPSAPVLPYSSSSTAPQPLVSNCSSGSCPSKDSTTSLKAVGSTCVDEGQWNCAPGGEYVQRCASGMWSALIPMAAGTSCQLGSSNSFTIINQLKENRQN</sequence>
<dbReference type="AlphaFoldDB" id="G9N0H2"/>
<dbReference type="InParanoid" id="G9N0H2"/>
<feature type="chain" id="PRO_5003523817" description="Lytic polysaccharide monooxygenase" evidence="2">
    <location>
        <begin position="21"/>
        <end position="380"/>
    </location>
</feature>
<dbReference type="PANTHER" id="PTHR36182">
    <property type="entry name" value="PROTEIN, PUTATIVE (AFU_ORTHOLOGUE AFUA_6G10930)-RELATED"/>
    <property type="match status" value="1"/>
</dbReference>
<dbReference type="Proteomes" id="UP000007115">
    <property type="component" value="Unassembled WGS sequence"/>
</dbReference>